<gene>
    <name evidence="1" type="ORF">LCGC14_2967150</name>
</gene>
<name>A0A0F8XBE4_9ZZZZ</name>
<evidence type="ECO:0000313" key="1">
    <source>
        <dbReference type="EMBL" id="KKK66133.1"/>
    </source>
</evidence>
<comment type="caution">
    <text evidence="1">The sequence shown here is derived from an EMBL/GenBank/DDBJ whole genome shotgun (WGS) entry which is preliminary data.</text>
</comment>
<reference evidence="1" key="1">
    <citation type="journal article" date="2015" name="Nature">
        <title>Complex archaea that bridge the gap between prokaryotes and eukaryotes.</title>
        <authorList>
            <person name="Spang A."/>
            <person name="Saw J.H."/>
            <person name="Jorgensen S.L."/>
            <person name="Zaremba-Niedzwiedzka K."/>
            <person name="Martijn J."/>
            <person name="Lind A.E."/>
            <person name="van Eijk R."/>
            <person name="Schleper C."/>
            <person name="Guy L."/>
            <person name="Ettema T.J."/>
        </authorList>
    </citation>
    <scope>NUCLEOTIDE SEQUENCE</scope>
</reference>
<feature type="non-terminal residue" evidence="1">
    <location>
        <position position="41"/>
    </location>
</feature>
<dbReference type="AlphaFoldDB" id="A0A0F8XBE4"/>
<sequence length="41" mass="4560">MARKHQVADFNTIDDLIAHAARELGATHVLIAGPETRLYFP</sequence>
<proteinExistence type="predicted"/>
<dbReference type="EMBL" id="LAZR01060225">
    <property type="protein sequence ID" value="KKK66133.1"/>
    <property type="molecule type" value="Genomic_DNA"/>
</dbReference>
<organism evidence="1">
    <name type="scientific">marine sediment metagenome</name>
    <dbReference type="NCBI Taxonomy" id="412755"/>
    <lineage>
        <taxon>unclassified sequences</taxon>
        <taxon>metagenomes</taxon>
        <taxon>ecological metagenomes</taxon>
    </lineage>
</organism>
<protein>
    <submittedName>
        <fullName evidence="1">Uncharacterized protein</fullName>
    </submittedName>
</protein>
<accession>A0A0F8XBE4</accession>